<sequence length="102" mass="11492">MNTFIIAGFILFPFVLSGLSLLYKPLQRLLHFIALFCIYLAGISLLLAVYHTNASGTTFTTQVHHILLDPMLLIPAAFLGIYIPFLIITYLLLPKKVKKNNE</sequence>
<dbReference type="EMBL" id="JACSQL010000004">
    <property type="protein sequence ID" value="MBD7968639.1"/>
    <property type="molecule type" value="Genomic_DNA"/>
</dbReference>
<name>A0ABR8T005_9BACL</name>
<comment type="caution">
    <text evidence="2">The sequence shown here is derived from an EMBL/GenBank/DDBJ whole genome shotgun (WGS) entry which is preliminary data.</text>
</comment>
<protein>
    <recommendedName>
        <fullName evidence="4">Transposase</fullName>
    </recommendedName>
</protein>
<accession>A0ABR8T005</accession>
<feature type="transmembrane region" description="Helical" evidence="1">
    <location>
        <begin position="30"/>
        <end position="51"/>
    </location>
</feature>
<evidence type="ECO:0000313" key="3">
    <source>
        <dbReference type="Proteomes" id="UP000608071"/>
    </source>
</evidence>
<dbReference type="Proteomes" id="UP000608071">
    <property type="component" value="Unassembled WGS sequence"/>
</dbReference>
<keyword evidence="1" id="KW-0472">Membrane</keyword>
<keyword evidence="1" id="KW-0812">Transmembrane</keyword>
<feature type="transmembrane region" description="Helical" evidence="1">
    <location>
        <begin position="6"/>
        <end position="23"/>
    </location>
</feature>
<dbReference type="RefSeq" id="WP_191799901.1">
    <property type="nucleotide sequence ID" value="NZ_JACSQL010000004.1"/>
</dbReference>
<feature type="transmembrane region" description="Helical" evidence="1">
    <location>
        <begin position="71"/>
        <end position="93"/>
    </location>
</feature>
<reference evidence="2 3" key="1">
    <citation type="submission" date="2020-08" db="EMBL/GenBank/DDBJ databases">
        <title>A Genomic Blueprint of the Chicken Gut Microbiome.</title>
        <authorList>
            <person name="Gilroy R."/>
            <person name="Ravi A."/>
            <person name="Getino M."/>
            <person name="Pursley I."/>
            <person name="Horton D.L."/>
            <person name="Alikhan N.-F."/>
            <person name="Baker D."/>
            <person name="Gharbi K."/>
            <person name="Hall N."/>
            <person name="Watson M."/>
            <person name="Adriaenssens E.M."/>
            <person name="Foster-Nyarko E."/>
            <person name="Jarju S."/>
            <person name="Secka A."/>
            <person name="Antonio M."/>
            <person name="Oren A."/>
            <person name="Chaudhuri R."/>
            <person name="La Ragione R.M."/>
            <person name="Hildebrand F."/>
            <person name="Pallen M.J."/>
        </authorList>
    </citation>
    <scope>NUCLEOTIDE SEQUENCE [LARGE SCALE GENOMIC DNA]</scope>
    <source>
        <strain evidence="2 3">Sa2BVA9</strain>
    </source>
</reference>
<evidence type="ECO:0000256" key="1">
    <source>
        <dbReference type="SAM" id="Phobius"/>
    </source>
</evidence>
<keyword evidence="1" id="KW-1133">Transmembrane helix</keyword>
<evidence type="ECO:0008006" key="4">
    <source>
        <dbReference type="Google" id="ProtNLM"/>
    </source>
</evidence>
<keyword evidence="3" id="KW-1185">Reference proteome</keyword>
<organism evidence="2 3">
    <name type="scientific">Paenibacillus gallinarum</name>
    <dbReference type="NCBI Taxonomy" id="2762232"/>
    <lineage>
        <taxon>Bacteria</taxon>
        <taxon>Bacillati</taxon>
        <taxon>Bacillota</taxon>
        <taxon>Bacilli</taxon>
        <taxon>Bacillales</taxon>
        <taxon>Paenibacillaceae</taxon>
        <taxon>Paenibacillus</taxon>
    </lineage>
</organism>
<proteinExistence type="predicted"/>
<gene>
    <name evidence="2" type="ORF">H9647_11255</name>
</gene>
<evidence type="ECO:0000313" key="2">
    <source>
        <dbReference type="EMBL" id="MBD7968639.1"/>
    </source>
</evidence>